<dbReference type="EMBL" id="BQKC01000001">
    <property type="protein sequence ID" value="GJM54885.1"/>
    <property type="molecule type" value="Genomic_DNA"/>
</dbReference>
<name>A0AAV5B352_9ACTN</name>
<organism evidence="2 3">
    <name type="scientific">Granulimonas faecalis</name>
    <dbReference type="NCBI Taxonomy" id="2894155"/>
    <lineage>
        <taxon>Bacteria</taxon>
        <taxon>Bacillati</taxon>
        <taxon>Actinomycetota</taxon>
        <taxon>Coriobacteriia</taxon>
        <taxon>Coriobacteriales</taxon>
        <taxon>Kribbibacteriaceae</taxon>
        <taxon>Granulimonas</taxon>
    </lineage>
</organism>
<evidence type="ECO:0000256" key="1">
    <source>
        <dbReference type="SAM" id="MobiDB-lite"/>
    </source>
</evidence>
<dbReference type="RefSeq" id="WP_265590608.1">
    <property type="nucleotide sequence ID" value="NZ_BQKC01000001.1"/>
</dbReference>
<evidence type="ECO:0000313" key="2">
    <source>
        <dbReference type="EMBL" id="GJM54885.1"/>
    </source>
</evidence>
<gene>
    <name evidence="2" type="ORF">ATOP_05400</name>
</gene>
<feature type="compositionally biased region" description="Low complexity" evidence="1">
    <location>
        <begin position="692"/>
        <end position="705"/>
    </location>
</feature>
<reference evidence="2" key="1">
    <citation type="journal article" date="2022" name="Int. J. Syst. Evol. Microbiol.">
        <title>Granulimonas faecalis gen. nov., sp. nov., and Leptogranulimonas caecicola gen. nov., sp. nov., novel lactate-producing Atopobiaceae bacteria isolated from mouse intestines, and an emended description of the family Atopobiaceae.</title>
        <authorList>
            <person name="Morinaga K."/>
            <person name="Kusada H."/>
            <person name="Sakamoto S."/>
            <person name="Murakami T."/>
            <person name="Toyoda A."/>
            <person name="Mori H."/>
            <person name="Meng X.Y."/>
            <person name="Takashino M."/>
            <person name="Murotomi K."/>
            <person name="Tamaki H."/>
        </authorList>
    </citation>
    <scope>NUCLEOTIDE SEQUENCE</scope>
    <source>
        <strain evidence="2">OPF53</strain>
    </source>
</reference>
<keyword evidence="3" id="KW-1185">Reference proteome</keyword>
<dbReference type="AlphaFoldDB" id="A0AAV5B352"/>
<dbReference type="Gene3D" id="2.160.20.20">
    <property type="match status" value="1"/>
</dbReference>
<dbReference type="InterPro" id="IPR011050">
    <property type="entry name" value="Pectin_lyase_fold/virulence"/>
</dbReference>
<accession>A0AAV5B352</accession>
<evidence type="ECO:0000313" key="3">
    <source>
        <dbReference type="Proteomes" id="UP001055025"/>
    </source>
</evidence>
<proteinExistence type="predicted"/>
<dbReference type="InterPro" id="IPR012332">
    <property type="entry name" value="Autotransporter_pectin_lyase_C"/>
</dbReference>
<evidence type="ECO:0008006" key="4">
    <source>
        <dbReference type="Google" id="ProtNLM"/>
    </source>
</evidence>
<dbReference type="SUPFAM" id="SSF51126">
    <property type="entry name" value="Pectin lyase-like"/>
    <property type="match status" value="1"/>
</dbReference>
<sequence length="744" mass="73735">MSAPVPVSTWHELRALVAEGGCAAAALPASVVVDGPVPVGPGRSLDVMGCATSVRFAPGVSQMFSVADGGRLRLAGSLLVTPGDSTAPLLSVDGGGRLDLDCALLARPGAPGAPAPSSCLVDCHGTVNLGPCSALDGWVVAPSEAEPSPCALRVSGQGAVARMGGGRVSGCTSLGTEAAPGAAVQVLDGACLLIEAGAVQDNCRQEGDGVLYGGGVYVDKATLSMTGGSVEGNRAVHGAGVYCVGRGLVEVSGGRIASNRALHRGGGVYSTGTVMLEGGDVTDNRASFGGGVFNAGTLHERSAVVSGNTADSGAGVYNRGTASVEGGSIVGNAADGVQGSGGGVYNTGRLVLGEGIIAGNRALYTGGGLYNTRSGTVDMDGAGLSNNRALYGGGIYNARGRVDIVTGDIVDNCANSTQFGGGGIYNTGLLSCDRATIVHNASQGMGGGIYNVGSVRLGASALSHNAAMNGGALYNRGSVEAERAIIVHNAVDGMGGGVVNTGSLELAGGTVAHNSARRGGGILNAGTASVMGALVGRNTAETANDFYNYLDDGSRGTFTLDAPDDPSLAALGWCEEGVAGTASRFVLDSEERRLSAAPVWEVRLLPADGSDPAVTLVEPGATLDRPDDGGTDWVDDATGLLWDFGKPVERDLTLLALDPDVKGELGGDVEAADGEAPRAGDAADGPEEPDDAPTAPGTAAQAAPGSRGGRGGAITGVIVIAATAAGRISGRMRRRGRTGGPKEG</sequence>
<comment type="caution">
    <text evidence="2">The sequence shown here is derived from an EMBL/GenBank/DDBJ whole genome shotgun (WGS) entry which is preliminary data.</text>
</comment>
<feature type="region of interest" description="Disordered" evidence="1">
    <location>
        <begin position="664"/>
        <end position="712"/>
    </location>
</feature>
<protein>
    <recommendedName>
        <fullName evidence="4">Outer membrane repeat protein</fullName>
    </recommendedName>
</protein>
<dbReference type="Proteomes" id="UP001055025">
    <property type="component" value="Unassembled WGS sequence"/>
</dbReference>